<dbReference type="Gene3D" id="3.40.50.1820">
    <property type="entry name" value="alpha/beta hydrolase"/>
    <property type="match status" value="1"/>
</dbReference>
<dbReference type="PANTHER" id="PTHR46331">
    <property type="entry name" value="VALACYCLOVIR HYDROLASE"/>
    <property type="match status" value="1"/>
</dbReference>
<keyword evidence="1" id="KW-0732">Signal</keyword>
<dbReference type="InterPro" id="IPR000073">
    <property type="entry name" value="AB_hydrolase_1"/>
</dbReference>
<dbReference type="PANTHER" id="PTHR46331:SF2">
    <property type="entry name" value="VALACYCLOVIR HYDROLASE"/>
    <property type="match status" value="1"/>
</dbReference>
<evidence type="ECO:0000256" key="1">
    <source>
        <dbReference type="SAM" id="SignalP"/>
    </source>
</evidence>
<keyword evidence="4" id="KW-1185">Reference proteome</keyword>
<gene>
    <name evidence="3" type="ORF">MKW35_02305</name>
</gene>
<evidence type="ECO:0000313" key="4">
    <source>
        <dbReference type="Proteomes" id="UP001156141"/>
    </source>
</evidence>
<feature type="domain" description="AB hydrolase-1" evidence="2">
    <location>
        <begin position="61"/>
        <end position="178"/>
    </location>
</feature>
<sequence>MKQVFQTLLLTCIILSLGFMDAQTMMQPNFDTPYGNNTTTGKFAEINGANIYYETYGTGEPLLLIHGCGANIKSMENQIEYFKNKYHVIVADSRGQGKSELKTDSLTYDQMTKDWEGLVRYLKLDSINILGWSDGGIISLKMGINRQANIKKIITMGANLRPDTTAVNSWAPKSVREDLDYVKRMISLNDKSRDWEKFKQLDELVLFQPNITHEELQQIEAAVLVVNGDSDIIKNEHAVEIYQNIPKAQLCIMPGETHYTPGSNPNYFNAIIEKFLSEPFTRPTSEWD</sequence>
<comment type="caution">
    <text evidence="3">The sequence shown here is derived from an EMBL/GenBank/DDBJ whole genome shotgun (WGS) entry which is preliminary data.</text>
</comment>
<name>A0ABS9RES1_9FLAO</name>
<dbReference type="SUPFAM" id="SSF53474">
    <property type="entry name" value="alpha/beta-Hydrolases"/>
    <property type="match status" value="1"/>
</dbReference>
<reference evidence="3" key="1">
    <citation type="submission" date="2022-02" db="EMBL/GenBank/DDBJ databases">
        <title>Aestuariibaculum sp., a marine bacterium isolated from sediment in Guangxi.</title>
        <authorList>
            <person name="Ying J."/>
        </authorList>
    </citation>
    <scope>NUCLEOTIDE SEQUENCE</scope>
    <source>
        <strain evidence="3">L182</strain>
    </source>
</reference>
<dbReference type="GO" id="GO:0016787">
    <property type="term" value="F:hydrolase activity"/>
    <property type="evidence" value="ECO:0007669"/>
    <property type="project" value="UniProtKB-KW"/>
</dbReference>
<organism evidence="3 4">
    <name type="scientific">Aestuariibaculum lutulentum</name>
    <dbReference type="NCBI Taxonomy" id="2920935"/>
    <lineage>
        <taxon>Bacteria</taxon>
        <taxon>Pseudomonadati</taxon>
        <taxon>Bacteroidota</taxon>
        <taxon>Flavobacteriia</taxon>
        <taxon>Flavobacteriales</taxon>
        <taxon>Flavobacteriaceae</taxon>
    </lineage>
</organism>
<dbReference type="Pfam" id="PF00561">
    <property type="entry name" value="Abhydrolase_1"/>
    <property type="match status" value="1"/>
</dbReference>
<accession>A0ABS9RES1</accession>
<evidence type="ECO:0000259" key="2">
    <source>
        <dbReference type="Pfam" id="PF00561"/>
    </source>
</evidence>
<feature type="chain" id="PRO_5046309429" evidence="1">
    <location>
        <begin position="23"/>
        <end position="288"/>
    </location>
</feature>
<keyword evidence="3" id="KW-0378">Hydrolase</keyword>
<proteinExistence type="predicted"/>
<dbReference type="RefSeq" id="WP_240571779.1">
    <property type="nucleotide sequence ID" value="NZ_CP136709.1"/>
</dbReference>
<feature type="signal peptide" evidence="1">
    <location>
        <begin position="1"/>
        <end position="22"/>
    </location>
</feature>
<dbReference type="Proteomes" id="UP001156141">
    <property type="component" value="Unassembled WGS sequence"/>
</dbReference>
<protein>
    <submittedName>
        <fullName evidence="3">Alpha/beta hydrolase</fullName>
    </submittedName>
</protein>
<evidence type="ECO:0000313" key="3">
    <source>
        <dbReference type="EMBL" id="MCH4551436.1"/>
    </source>
</evidence>
<dbReference type="EMBL" id="JAKVQD010000001">
    <property type="protein sequence ID" value="MCH4551436.1"/>
    <property type="molecule type" value="Genomic_DNA"/>
</dbReference>
<dbReference type="InterPro" id="IPR029058">
    <property type="entry name" value="AB_hydrolase_fold"/>
</dbReference>